<dbReference type="EMBL" id="LVJZ01000003">
    <property type="protein sequence ID" value="ODB97263.1"/>
    <property type="molecule type" value="Genomic_DNA"/>
</dbReference>
<comment type="caution">
    <text evidence="2">The sequence shown here is derived from an EMBL/GenBank/DDBJ whole genome shotgun (WGS) entry which is preliminary data.</text>
</comment>
<accession>A0A1E2UR89</accession>
<keyword evidence="3" id="KW-1185">Reference proteome</keyword>
<feature type="transmembrane region" description="Helical" evidence="1">
    <location>
        <begin position="102"/>
        <end position="122"/>
    </location>
</feature>
<organism evidence="2 3">
    <name type="scientific">Candidatus Thiodiazotropha endoloripes</name>
    <dbReference type="NCBI Taxonomy" id="1818881"/>
    <lineage>
        <taxon>Bacteria</taxon>
        <taxon>Pseudomonadati</taxon>
        <taxon>Pseudomonadota</taxon>
        <taxon>Gammaproteobacteria</taxon>
        <taxon>Chromatiales</taxon>
        <taxon>Sedimenticolaceae</taxon>
        <taxon>Candidatus Thiodiazotropha</taxon>
    </lineage>
</organism>
<dbReference type="AlphaFoldDB" id="A0A1E2UR89"/>
<feature type="transmembrane region" description="Helical" evidence="1">
    <location>
        <begin position="64"/>
        <end position="82"/>
    </location>
</feature>
<dbReference type="Proteomes" id="UP000094849">
    <property type="component" value="Unassembled WGS sequence"/>
</dbReference>
<keyword evidence="1" id="KW-0472">Membrane</keyword>
<name>A0A1E2UR89_9GAMM</name>
<protein>
    <recommendedName>
        <fullName evidence="4">Ketosynthase</fullName>
    </recommendedName>
</protein>
<feature type="transmembrane region" description="Helical" evidence="1">
    <location>
        <begin position="40"/>
        <end position="57"/>
    </location>
</feature>
<keyword evidence="1" id="KW-1133">Transmembrane helix</keyword>
<evidence type="ECO:0000313" key="3">
    <source>
        <dbReference type="Proteomes" id="UP000094849"/>
    </source>
</evidence>
<dbReference type="RefSeq" id="WP_069005036.1">
    <property type="nucleotide sequence ID" value="NZ_LVJW01000003.1"/>
</dbReference>
<feature type="transmembrane region" description="Helical" evidence="1">
    <location>
        <begin position="170"/>
        <end position="188"/>
    </location>
</feature>
<gene>
    <name evidence="2" type="ORF">A3196_11140</name>
</gene>
<proteinExistence type="predicted"/>
<sequence length="221" mass="25150">MNGVQSTSNDPLRRLAHIGLLLLAIAYPLVLHFGVVSDSLIAPSLILLLLLANWGGLELIKGRLIGWVIIAIALLGIAWLLLIQPDTIQLLKLPPIAINGSLFTLFTMTLLPGQTPLITRFAELLHKDERELNDYERLYTRRVTLFWSGMFAFLTVESALLALFADSETWSLFTNFVNYLLVIAGLLIEYRIRERKLPHLEHPGFLNFVRLVRRIEWRSLL</sequence>
<evidence type="ECO:0008006" key="4">
    <source>
        <dbReference type="Google" id="ProtNLM"/>
    </source>
</evidence>
<dbReference type="STRING" id="1818881.A3196_11140"/>
<feature type="transmembrane region" description="Helical" evidence="1">
    <location>
        <begin position="143"/>
        <end position="164"/>
    </location>
</feature>
<evidence type="ECO:0000313" key="2">
    <source>
        <dbReference type="EMBL" id="ODB97263.1"/>
    </source>
</evidence>
<feature type="transmembrane region" description="Helical" evidence="1">
    <location>
        <begin position="15"/>
        <end position="34"/>
    </location>
</feature>
<reference evidence="2 3" key="1">
    <citation type="submission" date="2016-03" db="EMBL/GenBank/DDBJ databases">
        <title>Chemosynthetic sulphur-oxidizing symbionts of marine invertebrate animals are capable of nitrogen fixation.</title>
        <authorList>
            <person name="Petersen J.M."/>
            <person name="Kemper A."/>
            <person name="Gruber-Vodicka H."/>
            <person name="Cardini U."/>
            <person name="Geest Mvander."/>
            <person name="Kleiner M."/>
            <person name="Bulgheresi S."/>
            <person name="Fussmann M."/>
            <person name="Herbold C."/>
            <person name="Seah B.K.B."/>
            <person name="Antony C.Paul."/>
            <person name="Liu D."/>
            <person name="Belitz A."/>
            <person name="Weber M."/>
        </authorList>
    </citation>
    <scope>NUCLEOTIDE SEQUENCE [LARGE SCALE GENOMIC DNA]</scope>
    <source>
        <strain evidence="2">G_D</strain>
    </source>
</reference>
<keyword evidence="1" id="KW-0812">Transmembrane</keyword>
<dbReference type="OrthoDB" id="6023795at2"/>
<evidence type="ECO:0000256" key="1">
    <source>
        <dbReference type="SAM" id="Phobius"/>
    </source>
</evidence>